<dbReference type="AlphaFoldDB" id="A0A816LLT9"/>
<keyword evidence="4" id="KW-0472">Membrane</keyword>
<dbReference type="InterPro" id="IPR028082">
    <property type="entry name" value="Peripla_BP_I"/>
</dbReference>
<gene>
    <name evidence="8" type="ORF">MBJ925_LOCUS5773</name>
</gene>
<sequence length="186" mass="20314">MNGSESVELSSHFRAMFKATIILSQQHNIRIEEQPITWQTVDTGGKSMNTLVITCQAVSDSNVVGIVDPTSSSETPFIADFGEKLGIPVVSYAATDPGLSDRNAYPAFQRTVPSDCASALAVVKLSTRFNWTSCIIIYQNDAYGSDGAKVITDALIHNDLTVANTLVFDIETLRMRDNLKYDLTTN</sequence>
<keyword evidence="3" id="KW-1133">Transmembrane helix</keyword>
<dbReference type="Proteomes" id="UP000663824">
    <property type="component" value="Unassembled WGS sequence"/>
</dbReference>
<evidence type="ECO:0000256" key="6">
    <source>
        <dbReference type="ARBA" id="ARBA00023180"/>
    </source>
</evidence>
<evidence type="ECO:0000256" key="2">
    <source>
        <dbReference type="ARBA" id="ARBA00022692"/>
    </source>
</evidence>
<dbReference type="InterPro" id="IPR001828">
    <property type="entry name" value="ANF_lig-bd_rcpt"/>
</dbReference>
<evidence type="ECO:0000259" key="7">
    <source>
        <dbReference type="Pfam" id="PF01094"/>
    </source>
</evidence>
<dbReference type="Pfam" id="PF01094">
    <property type="entry name" value="ANF_receptor"/>
    <property type="match status" value="1"/>
</dbReference>
<keyword evidence="6" id="KW-0325">Glycoprotein</keyword>
<dbReference type="SUPFAM" id="SSF53822">
    <property type="entry name" value="Periplasmic binding protein-like I"/>
    <property type="match status" value="1"/>
</dbReference>
<proteinExistence type="predicted"/>
<organism evidence="8 9">
    <name type="scientific">Rotaria magnacalcarata</name>
    <dbReference type="NCBI Taxonomy" id="392030"/>
    <lineage>
        <taxon>Eukaryota</taxon>
        <taxon>Metazoa</taxon>
        <taxon>Spiralia</taxon>
        <taxon>Gnathifera</taxon>
        <taxon>Rotifera</taxon>
        <taxon>Eurotatoria</taxon>
        <taxon>Bdelloidea</taxon>
        <taxon>Philodinida</taxon>
        <taxon>Philodinidae</taxon>
        <taxon>Rotaria</taxon>
    </lineage>
</organism>
<keyword evidence="2" id="KW-0812">Transmembrane</keyword>
<dbReference type="PANTHER" id="PTHR24060">
    <property type="entry name" value="METABOTROPIC GLUTAMATE RECEPTOR"/>
    <property type="match status" value="1"/>
</dbReference>
<dbReference type="InterPro" id="IPR000337">
    <property type="entry name" value="GPCR_3"/>
</dbReference>
<feature type="domain" description="Receptor ligand binding region" evidence="7">
    <location>
        <begin position="42"/>
        <end position="169"/>
    </location>
</feature>
<evidence type="ECO:0000313" key="9">
    <source>
        <dbReference type="Proteomes" id="UP000663824"/>
    </source>
</evidence>
<dbReference type="InterPro" id="IPR050726">
    <property type="entry name" value="mGluR"/>
</dbReference>
<dbReference type="PRINTS" id="PR00248">
    <property type="entry name" value="GPCRMGR"/>
</dbReference>
<dbReference type="GO" id="GO:0004930">
    <property type="term" value="F:G protein-coupled receptor activity"/>
    <property type="evidence" value="ECO:0007669"/>
    <property type="project" value="InterPro"/>
</dbReference>
<reference evidence="8" key="1">
    <citation type="submission" date="2021-02" db="EMBL/GenBank/DDBJ databases">
        <authorList>
            <person name="Nowell W R."/>
        </authorList>
    </citation>
    <scope>NUCLEOTIDE SEQUENCE</scope>
</reference>
<evidence type="ECO:0000256" key="3">
    <source>
        <dbReference type="ARBA" id="ARBA00022989"/>
    </source>
</evidence>
<dbReference type="Gene3D" id="3.40.50.2300">
    <property type="match status" value="2"/>
</dbReference>
<protein>
    <recommendedName>
        <fullName evidence="7">Receptor ligand binding region domain-containing protein</fullName>
    </recommendedName>
</protein>
<accession>A0A816LLT9</accession>
<comment type="subcellular location">
    <subcellularLocation>
        <location evidence="1">Membrane</location>
        <topology evidence="1">Multi-pass membrane protein</topology>
    </subcellularLocation>
</comment>
<keyword evidence="5" id="KW-0675">Receptor</keyword>
<evidence type="ECO:0000256" key="1">
    <source>
        <dbReference type="ARBA" id="ARBA00004141"/>
    </source>
</evidence>
<evidence type="ECO:0000256" key="4">
    <source>
        <dbReference type="ARBA" id="ARBA00023136"/>
    </source>
</evidence>
<evidence type="ECO:0000313" key="8">
    <source>
        <dbReference type="EMBL" id="CAF1948112.1"/>
    </source>
</evidence>
<evidence type="ECO:0000256" key="5">
    <source>
        <dbReference type="ARBA" id="ARBA00023170"/>
    </source>
</evidence>
<dbReference type="EMBL" id="CAJNRE010001635">
    <property type="protein sequence ID" value="CAF1948112.1"/>
    <property type="molecule type" value="Genomic_DNA"/>
</dbReference>
<dbReference type="GO" id="GO:0016020">
    <property type="term" value="C:membrane"/>
    <property type="evidence" value="ECO:0007669"/>
    <property type="project" value="UniProtKB-SubCell"/>
</dbReference>
<comment type="caution">
    <text evidence="8">The sequence shown here is derived from an EMBL/GenBank/DDBJ whole genome shotgun (WGS) entry which is preliminary data.</text>
</comment>
<name>A0A816LLT9_9BILA</name>